<organism evidence="1 2">
    <name type="scientific">Candidatus Dojkabacteria bacterium</name>
    <dbReference type="NCBI Taxonomy" id="2099670"/>
    <lineage>
        <taxon>Bacteria</taxon>
        <taxon>Candidatus Dojkabacteria</taxon>
    </lineage>
</organism>
<protein>
    <recommendedName>
        <fullName evidence="3">Phage major capsid protein</fullName>
    </recommendedName>
</protein>
<accession>A0A5C7J5I9</accession>
<proteinExistence type="predicted"/>
<dbReference type="AlphaFoldDB" id="A0A5C7J5I9"/>
<comment type="caution">
    <text evidence="1">The sequence shown here is derived from an EMBL/GenBank/DDBJ whole genome shotgun (WGS) entry which is preliminary data.</text>
</comment>
<sequence>MSQLDTDQILAQLNDTIQKAVTNSTYTMSPPSRSIYSPENLDPTIKHVIPLKAPVRNILPRSKGYGQVATWRKLTSALSPSLATSPAGTGTRLGFADAGQPNQTTQTYVLATAAYKNIGRDVELGRQALASNRGGNLDDMRQHEEFVKSVEVILGEEDIILNGNATLTTTEFDGFATSFTTNSGTAGYVTSSGIGSYARTLFNLGAEMPTHFVANPRQMQALADDLQGAGSIQRIVVNDQGGATGGVNLERIVNPVTGNLIQTVASRYSFNWGYLLTVSDATGQNWLEMSDLEPLSVYDVPTANHSIVSRVYETTVLKVVAENFQYKVGGLSLT</sequence>
<dbReference type="EMBL" id="SSDS01000064">
    <property type="protein sequence ID" value="TXG76780.1"/>
    <property type="molecule type" value="Genomic_DNA"/>
</dbReference>
<reference evidence="1 2" key="1">
    <citation type="submission" date="2018-09" db="EMBL/GenBank/DDBJ databases">
        <title>Metagenome Assembled Genomes from an Advanced Water Purification Facility.</title>
        <authorList>
            <person name="Stamps B.W."/>
            <person name="Spear J.R."/>
        </authorList>
    </citation>
    <scope>NUCLEOTIDE SEQUENCE [LARGE SCALE GENOMIC DNA]</scope>
    <source>
        <strain evidence="1">Bin_63_2</strain>
    </source>
</reference>
<evidence type="ECO:0008006" key="3">
    <source>
        <dbReference type="Google" id="ProtNLM"/>
    </source>
</evidence>
<evidence type="ECO:0000313" key="1">
    <source>
        <dbReference type="EMBL" id="TXG76780.1"/>
    </source>
</evidence>
<gene>
    <name evidence="1" type="ORF">E6Q11_04060</name>
</gene>
<evidence type="ECO:0000313" key="2">
    <source>
        <dbReference type="Proteomes" id="UP000321026"/>
    </source>
</evidence>
<name>A0A5C7J5I9_9BACT</name>
<dbReference type="Proteomes" id="UP000321026">
    <property type="component" value="Unassembled WGS sequence"/>
</dbReference>